<feature type="compositionally biased region" description="Polar residues" evidence="1">
    <location>
        <begin position="47"/>
        <end position="60"/>
    </location>
</feature>
<accession>A0A0A9FVK1</accession>
<evidence type="ECO:0000313" key="2">
    <source>
        <dbReference type="EMBL" id="JAE14341.1"/>
    </source>
</evidence>
<feature type="compositionally biased region" description="Polar residues" evidence="1">
    <location>
        <begin position="72"/>
        <end position="83"/>
    </location>
</feature>
<proteinExistence type="predicted"/>
<reference evidence="2" key="2">
    <citation type="journal article" date="2015" name="Data Brief">
        <title>Shoot transcriptome of the giant reed, Arundo donax.</title>
        <authorList>
            <person name="Barrero R.A."/>
            <person name="Guerrero F.D."/>
            <person name="Moolhuijzen P."/>
            <person name="Goolsby J.A."/>
            <person name="Tidwell J."/>
            <person name="Bellgard S.E."/>
            <person name="Bellgard M.I."/>
        </authorList>
    </citation>
    <scope>NUCLEOTIDE SEQUENCE</scope>
    <source>
        <tissue evidence="2">Shoot tissue taken approximately 20 cm above the soil surface</tissue>
    </source>
</reference>
<sequence>MSSYAVGRRHCSSRRCRCRKRRRQRWLVHRGALRIGLNSFSRIMQLGSNDCSEKSPATATSDDDSGYRMPSRTGSRTTARVPSSAPPSGNPHTRATARASGRQTSRRSPDARSGTSRPTATVATPVADPARRRPLGTPAPAPARSWQWSAGS</sequence>
<organism evidence="2">
    <name type="scientific">Arundo donax</name>
    <name type="common">Giant reed</name>
    <name type="synonym">Donax arundinaceus</name>
    <dbReference type="NCBI Taxonomy" id="35708"/>
    <lineage>
        <taxon>Eukaryota</taxon>
        <taxon>Viridiplantae</taxon>
        <taxon>Streptophyta</taxon>
        <taxon>Embryophyta</taxon>
        <taxon>Tracheophyta</taxon>
        <taxon>Spermatophyta</taxon>
        <taxon>Magnoliopsida</taxon>
        <taxon>Liliopsida</taxon>
        <taxon>Poales</taxon>
        <taxon>Poaceae</taxon>
        <taxon>PACMAD clade</taxon>
        <taxon>Arundinoideae</taxon>
        <taxon>Arundineae</taxon>
        <taxon>Arundo</taxon>
    </lineage>
</organism>
<name>A0A0A9FVK1_ARUDO</name>
<reference evidence="2" key="1">
    <citation type="submission" date="2014-09" db="EMBL/GenBank/DDBJ databases">
        <authorList>
            <person name="Magalhaes I.L.F."/>
            <person name="Oliveira U."/>
            <person name="Santos F.R."/>
            <person name="Vidigal T.H.D.A."/>
            <person name="Brescovit A.D."/>
            <person name="Santos A.J."/>
        </authorList>
    </citation>
    <scope>NUCLEOTIDE SEQUENCE</scope>
    <source>
        <tissue evidence="2">Shoot tissue taken approximately 20 cm above the soil surface</tissue>
    </source>
</reference>
<dbReference type="EMBL" id="GBRH01183555">
    <property type="protein sequence ID" value="JAE14341.1"/>
    <property type="molecule type" value="Transcribed_RNA"/>
</dbReference>
<dbReference type="AlphaFoldDB" id="A0A0A9FVK1"/>
<feature type="region of interest" description="Disordered" evidence="1">
    <location>
        <begin position="47"/>
        <end position="152"/>
    </location>
</feature>
<evidence type="ECO:0000256" key="1">
    <source>
        <dbReference type="SAM" id="MobiDB-lite"/>
    </source>
</evidence>
<feature type="compositionally biased region" description="Low complexity" evidence="1">
    <location>
        <begin position="118"/>
        <end position="128"/>
    </location>
</feature>
<protein>
    <submittedName>
        <fullName evidence="2">Uncharacterized protein</fullName>
    </submittedName>
</protein>